<evidence type="ECO:0000313" key="1">
    <source>
        <dbReference type="EMBL" id="TVU34169.1"/>
    </source>
</evidence>
<dbReference type="OrthoDB" id="696169at2759"/>
<feature type="non-terminal residue" evidence="1">
    <location>
        <position position="1"/>
    </location>
</feature>
<accession>A0A5J9VDF2</accession>
<dbReference type="Proteomes" id="UP000324897">
    <property type="component" value="Unassembled WGS sequence"/>
</dbReference>
<reference evidence="1 2" key="1">
    <citation type="journal article" date="2019" name="Sci. Rep.">
        <title>A high-quality genome of Eragrostis curvula grass provides insights into Poaceae evolution and supports new strategies to enhance forage quality.</title>
        <authorList>
            <person name="Carballo J."/>
            <person name="Santos B.A.C.M."/>
            <person name="Zappacosta D."/>
            <person name="Garbus I."/>
            <person name="Selva J.P."/>
            <person name="Gallo C.A."/>
            <person name="Diaz A."/>
            <person name="Albertini E."/>
            <person name="Caccamo M."/>
            <person name="Echenique V."/>
        </authorList>
    </citation>
    <scope>NUCLEOTIDE SEQUENCE [LARGE SCALE GENOMIC DNA]</scope>
    <source>
        <strain evidence="2">cv. Victoria</strain>
        <tissue evidence="1">Leaf</tissue>
    </source>
</reference>
<name>A0A5J9VDF2_9POAL</name>
<dbReference type="Gramene" id="TVU34169">
    <property type="protein sequence ID" value="TVU34169"/>
    <property type="gene ID" value="EJB05_15998"/>
</dbReference>
<proteinExistence type="predicted"/>
<sequence length="81" mass="9135">ARRPASVRCDVKAYELLCSSSKATIRISTGTYFVTGINYTDKSFWVVDANLDMHCPLPRSDQLPYGSDWNLGLRKPCAFFL</sequence>
<comment type="caution">
    <text evidence="1">The sequence shown here is derived from an EMBL/GenBank/DDBJ whole genome shotgun (WGS) entry which is preliminary data.</text>
</comment>
<keyword evidence="2" id="KW-1185">Reference proteome</keyword>
<dbReference type="EMBL" id="RWGY01000009">
    <property type="protein sequence ID" value="TVU34169.1"/>
    <property type="molecule type" value="Genomic_DNA"/>
</dbReference>
<dbReference type="AlphaFoldDB" id="A0A5J9VDF2"/>
<protein>
    <submittedName>
        <fullName evidence="1">Uncharacterized protein</fullName>
    </submittedName>
</protein>
<gene>
    <name evidence="1" type="ORF">EJB05_15998</name>
</gene>
<evidence type="ECO:0000313" key="2">
    <source>
        <dbReference type="Proteomes" id="UP000324897"/>
    </source>
</evidence>
<organism evidence="1 2">
    <name type="scientific">Eragrostis curvula</name>
    <name type="common">weeping love grass</name>
    <dbReference type="NCBI Taxonomy" id="38414"/>
    <lineage>
        <taxon>Eukaryota</taxon>
        <taxon>Viridiplantae</taxon>
        <taxon>Streptophyta</taxon>
        <taxon>Embryophyta</taxon>
        <taxon>Tracheophyta</taxon>
        <taxon>Spermatophyta</taxon>
        <taxon>Magnoliopsida</taxon>
        <taxon>Liliopsida</taxon>
        <taxon>Poales</taxon>
        <taxon>Poaceae</taxon>
        <taxon>PACMAD clade</taxon>
        <taxon>Chloridoideae</taxon>
        <taxon>Eragrostideae</taxon>
        <taxon>Eragrostidinae</taxon>
        <taxon>Eragrostis</taxon>
    </lineage>
</organism>